<dbReference type="InterPro" id="IPR027271">
    <property type="entry name" value="Acetolactate_synth/TF_NikR_C"/>
</dbReference>
<reference evidence="2" key="4">
    <citation type="submission" date="2016-11" db="EMBL/GenBank/DDBJ databases">
        <authorList>
            <person name="Varghese N."/>
            <person name="Submissions S."/>
        </authorList>
    </citation>
    <scope>NUCLEOTIDE SEQUENCE</scope>
    <source>
        <strain evidence="2">DSM 1682</strain>
    </source>
</reference>
<dbReference type="EMBL" id="FQUA01000004">
    <property type="protein sequence ID" value="SHE62203.1"/>
    <property type="molecule type" value="Genomic_DNA"/>
</dbReference>
<reference evidence="3" key="2">
    <citation type="submission" date="2016-01" db="EMBL/GenBank/DDBJ databases">
        <authorList>
            <person name="Poehlein A."/>
            <person name="Schlien K."/>
            <person name="Gottschalk G."/>
            <person name="Buckel W."/>
            <person name="Daniel R."/>
        </authorList>
    </citation>
    <scope>NUCLEOTIDE SEQUENCE [LARGE SCALE GENOMIC DNA]</scope>
    <source>
        <strain evidence="3">X2</strain>
    </source>
</reference>
<organism evidence="2 4">
    <name type="scientific">Anaerotignum propionicum DSM 1682</name>
    <dbReference type="NCBI Taxonomy" id="991789"/>
    <lineage>
        <taxon>Bacteria</taxon>
        <taxon>Bacillati</taxon>
        <taxon>Bacillota</taxon>
        <taxon>Clostridia</taxon>
        <taxon>Lachnospirales</taxon>
        <taxon>Anaerotignaceae</taxon>
        <taxon>Anaerotignum</taxon>
    </lineage>
</organism>
<dbReference type="KEGG" id="cpro:CPRO_14550"/>
<evidence type="ECO:0000313" key="3">
    <source>
        <dbReference type="Proteomes" id="UP000068026"/>
    </source>
</evidence>
<evidence type="ECO:0000313" key="4">
    <source>
        <dbReference type="Proteomes" id="UP000184204"/>
    </source>
</evidence>
<protein>
    <submittedName>
        <fullName evidence="2">Iron-only hydrogenase system regulator</fullName>
    </submittedName>
</protein>
<gene>
    <name evidence="1" type="ORF">CPRO_14550</name>
    <name evidence="2" type="ORF">SAMN02745151_01266</name>
</gene>
<sequence length="88" mass="9667">METRVAIIGVIVEEVDSVEKLNNILHDYGAYIIGRMGIPYREKDINIICVVVDAPNDIISTLSGKLGKLPGVSTKAVYSKYSAKIEEE</sequence>
<proteinExistence type="predicted"/>
<dbReference type="Pfam" id="PF21699">
    <property type="entry name" value="TM1266-like"/>
    <property type="match status" value="1"/>
</dbReference>
<dbReference type="OrthoDB" id="9796135at2"/>
<reference evidence="4" key="3">
    <citation type="submission" date="2016-11" db="EMBL/GenBank/DDBJ databases">
        <authorList>
            <person name="Jaros S."/>
            <person name="Januszkiewicz K."/>
            <person name="Wedrychowicz H."/>
        </authorList>
    </citation>
    <scope>NUCLEOTIDE SEQUENCE [LARGE SCALE GENOMIC DNA]</scope>
    <source>
        <strain evidence="4">DSM 1682</strain>
    </source>
</reference>
<reference evidence="1 3" key="1">
    <citation type="journal article" date="2016" name="Genome Announc.">
        <title>Complete Genome Sequence of the Amino Acid-Fermenting Clostridium propionicum X2 (DSM 1682).</title>
        <authorList>
            <person name="Poehlein A."/>
            <person name="Schlien K."/>
            <person name="Chowdhury N.P."/>
            <person name="Gottschalk G."/>
            <person name="Buckel W."/>
            <person name="Daniel R."/>
        </authorList>
    </citation>
    <scope>NUCLEOTIDE SEQUENCE [LARGE SCALE GENOMIC DNA]</scope>
    <source>
        <strain evidence="1 3">X2</strain>
    </source>
</reference>
<accession>A0A0X1U7Y8</accession>
<dbReference type="EMBL" id="CP014223">
    <property type="protein sequence ID" value="AMJ41048.1"/>
    <property type="molecule type" value="Genomic_DNA"/>
</dbReference>
<dbReference type="InterPro" id="IPR023860">
    <property type="entry name" value="FeFe-hyd_TM1266"/>
</dbReference>
<evidence type="ECO:0000313" key="2">
    <source>
        <dbReference type="EMBL" id="SHE62203.1"/>
    </source>
</evidence>
<dbReference type="SUPFAM" id="SSF55021">
    <property type="entry name" value="ACT-like"/>
    <property type="match status" value="1"/>
</dbReference>
<dbReference type="AlphaFoldDB" id="A0A0X1U7Y8"/>
<dbReference type="InterPro" id="IPR045865">
    <property type="entry name" value="ACT-like_dom_sf"/>
</dbReference>
<dbReference type="RefSeq" id="WP_066049612.1">
    <property type="nucleotide sequence ID" value="NZ_CP014223.1"/>
</dbReference>
<dbReference type="Proteomes" id="UP000184204">
    <property type="component" value="Unassembled WGS sequence"/>
</dbReference>
<name>A0A0X1U7Y8_ANAPI</name>
<dbReference type="Gene3D" id="3.30.70.1150">
    <property type="entry name" value="ACT-like. Chain A, domain 2"/>
    <property type="match status" value="1"/>
</dbReference>
<dbReference type="Proteomes" id="UP000068026">
    <property type="component" value="Chromosome"/>
</dbReference>
<dbReference type="NCBIfam" id="TIGR03959">
    <property type="entry name" value="hyd_TM1266"/>
    <property type="match status" value="1"/>
</dbReference>
<keyword evidence="3" id="KW-1185">Reference proteome</keyword>
<evidence type="ECO:0000313" key="1">
    <source>
        <dbReference type="EMBL" id="AMJ41048.1"/>
    </source>
</evidence>